<name>A0A3B0ZYK1_9ZZZZ</name>
<dbReference type="SMART" id="SM00073">
    <property type="entry name" value="HPT"/>
    <property type="match status" value="1"/>
</dbReference>
<dbReference type="InterPro" id="IPR036641">
    <property type="entry name" value="HPT_dom_sf"/>
</dbReference>
<evidence type="ECO:0000313" key="2">
    <source>
        <dbReference type="EMBL" id="VAW91029.1"/>
    </source>
</evidence>
<protein>
    <recommendedName>
        <fullName evidence="1">HPt domain-containing protein</fullName>
    </recommendedName>
</protein>
<dbReference type="AlphaFoldDB" id="A0A3B0ZYK1"/>
<accession>A0A3B0ZYK1</accession>
<dbReference type="SUPFAM" id="SSF47226">
    <property type="entry name" value="Histidine-containing phosphotransfer domain, HPT domain"/>
    <property type="match status" value="1"/>
</dbReference>
<evidence type="ECO:0000259" key="1">
    <source>
        <dbReference type="PROSITE" id="PS50894"/>
    </source>
</evidence>
<dbReference type="EMBL" id="UOFR01000009">
    <property type="protein sequence ID" value="VAW91029.1"/>
    <property type="molecule type" value="Genomic_DNA"/>
</dbReference>
<proteinExistence type="predicted"/>
<sequence length="123" mass="13701">MSTNVDYIDTSMLANLSQFLSAEKLQSLLQRYIDDSNRLLEQLTSSLADNNADDSRRHVHSLKSTSANIGANPLASVAAELEEFARLKQLDKVTERLDELKNLFTETNTTIAGLDIMQQQQTG</sequence>
<feature type="domain" description="HPt" evidence="1">
    <location>
        <begin position="21"/>
        <end position="117"/>
    </location>
</feature>
<dbReference type="Gene3D" id="1.20.120.160">
    <property type="entry name" value="HPT domain"/>
    <property type="match status" value="1"/>
</dbReference>
<organism evidence="2">
    <name type="scientific">hydrothermal vent metagenome</name>
    <dbReference type="NCBI Taxonomy" id="652676"/>
    <lineage>
        <taxon>unclassified sequences</taxon>
        <taxon>metagenomes</taxon>
        <taxon>ecological metagenomes</taxon>
    </lineage>
</organism>
<reference evidence="2" key="1">
    <citation type="submission" date="2018-06" db="EMBL/GenBank/DDBJ databases">
        <authorList>
            <person name="Zhirakovskaya E."/>
        </authorList>
    </citation>
    <scope>NUCLEOTIDE SEQUENCE</scope>
</reference>
<dbReference type="Pfam" id="PF01627">
    <property type="entry name" value="Hpt"/>
    <property type="match status" value="1"/>
</dbReference>
<dbReference type="InterPro" id="IPR008207">
    <property type="entry name" value="Sig_transdc_His_kin_Hpt_dom"/>
</dbReference>
<gene>
    <name evidence="2" type="ORF">MNBD_GAMMA21-2078</name>
</gene>
<dbReference type="PROSITE" id="PS50894">
    <property type="entry name" value="HPT"/>
    <property type="match status" value="1"/>
</dbReference>
<dbReference type="GO" id="GO:0000160">
    <property type="term" value="P:phosphorelay signal transduction system"/>
    <property type="evidence" value="ECO:0007669"/>
    <property type="project" value="InterPro"/>
</dbReference>